<protein>
    <recommendedName>
        <fullName evidence="3">AraC family transcriptional regulator</fullName>
    </recommendedName>
</protein>
<comment type="caution">
    <text evidence="1">The sequence shown here is derived from an EMBL/GenBank/DDBJ whole genome shotgun (WGS) entry which is preliminary data.</text>
</comment>
<dbReference type="Proteomes" id="UP000736583">
    <property type="component" value="Unassembled WGS sequence"/>
</dbReference>
<dbReference type="RefSeq" id="WP_216455863.1">
    <property type="nucleotide sequence ID" value="NZ_JAHLQL010000001.1"/>
</dbReference>
<reference evidence="1 2" key="1">
    <citation type="submission" date="2021-06" db="EMBL/GenBank/DDBJ databases">
        <authorList>
            <person name="Sun Q."/>
            <person name="Li D."/>
        </authorList>
    </citation>
    <scope>NUCLEOTIDE SEQUENCE [LARGE SCALE GENOMIC DNA]</scope>
    <source>
        <strain evidence="1 2">MSJ-4</strain>
    </source>
</reference>
<proteinExistence type="predicted"/>
<dbReference type="EMBL" id="JAHLQL010000001">
    <property type="protein sequence ID" value="MBU5590761.1"/>
    <property type="molecule type" value="Genomic_DNA"/>
</dbReference>
<evidence type="ECO:0008006" key="3">
    <source>
        <dbReference type="Google" id="ProtNLM"/>
    </source>
</evidence>
<organism evidence="1 2">
    <name type="scientific">Clostridium simiarum</name>
    <dbReference type="NCBI Taxonomy" id="2841506"/>
    <lineage>
        <taxon>Bacteria</taxon>
        <taxon>Bacillati</taxon>
        <taxon>Bacillota</taxon>
        <taxon>Clostridia</taxon>
        <taxon>Eubacteriales</taxon>
        <taxon>Clostridiaceae</taxon>
        <taxon>Clostridium</taxon>
    </lineage>
</organism>
<evidence type="ECO:0000313" key="2">
    <source>
        <dbReference type="Proteomes" id="UP000736583"/>
    </source>
</evidence>
<sequence>MSDIIEKIDELKSYKSSEEILDGTLQIIIDLSQRVQSMEKTIEELTEYAEYIESRLDDASSLLEGFEEEVDSFEYKHEEDDYIESSCPFCDETLFIEEQLFKSDSEIKCPNCNNTMKLQEKYLEPIKK</sequence>
<gene>
    <name evidence="1" type="ORF">KQI89_03210</name>
</gene>
<accession>A0ABS6EX14</accession>
<evidence type="ECO:0000313" key="1">
    <source>
        <dbReference type="EMBL" id="MBU5590761.1"/>
    </source>
</evidence>
<keyword evidence="2" id="KW-1185">Reference proteome</keyword>
<name>A0ABS6EX14_9CLOT</name>